<dbReference type="GO" id="GO:0004930">
    <property type="term" value="F:G protein-coupled receptor activity"/>
    <property type="evidence" value="ECO:0007669"/>
    <property type="project" value="UniProtKB-KW"/>
</dbReference>
<dbReference type="Proteomes" id="UP000031036">
    <property type="component" value="Unassembled WGS sequence"/>
</dbReference>
<feature type="domain" description="G-protein coupled receptors family 1 profile" evidence="11">
    <location>
        <begin position="11"/>
        <end position="298"/>
    </location>
</feature>
<feature type="transmembrane region" description="Helical" evidence="10">
    <location>
        <begin position="66"/>
        <end position="87"/>
    </location>
</feature>
<feature type="transmembrane region" description="Helical" evidence="10">
    <location>
        <begin position="29"/>
        <end position="54"/>
    </location>
</feature>
<evidence type="ECO:0000256" key="2">
    <source>
        <dbReference type="ARBA" id="ARBA00022692"/>
    </source>
</evidence>
<feature type="transmembrane region" description="Helical" evidence="10">
    <location>
        <begin position="157"/>
        <end position="180"/>
    </location>
</feature>
<dbReference type="AlphaFoldDB" id="A0A0B2V3X5"/>
<keyword evidence="6" id="KW-0675">Receptor</keyword>
<comment type="caution">
    <text evidence="12">The sequence shown here is derived from an EMBL/GenBank/DDBJ whole genome shotgun (WGS) entry which is preliminary data.</text>
</comment>
<keyword evidence="8" id="KW-0716">Sensory transduction</keyword>
<feature type="transmembrane region" description="Helical" evidence="10">
    <location>
        <begin position="245"/>
        <end position="267"/>
    </location>
</feature>
<organism evidence="12 13">
    <name type="scientific">Toxocara canis</name>
    <name type="common">Canine roundworm</name>
    <dbReference type="NCBI Taxonomy" id="6265"/>
    <lineage>
        <taxon>Eukaryota</taxon>
        <taxon>Metazoa</taxon>
        <taxon>Ecdysozoa</taxon>
        <taxon>Nematoda</taxon>
        <taxon>Chromadorea</taxon>
        <taxon>Rhabditida</taxon>
        <taxon>Spirurina</taxon>
        <taxon>Ascaridomorpha</taxon>
        <taxon>Ascaridoidea</taxon>
        <taxon>Toxocaridae</taxon>
        <taxon>Toxocara</taxon>
    </lineage>
</organism>
<feature type="transmembrane region" description="Helical" evidence="10">
    <location>
        <begin position="6"/>
        <end position="22"/>
    </location>
</feature>
<evidence type="ECO:0000256" key="1">
    <source>
        <dbReference type="ARBA" id="ARBA00004141"/>
    </source>
</evidence>
<dbReference type="Pfam" id="PF00001">
    <property type="entry name" value="7tm_1"/>
    <property type="match status" value="1"/>
</dbReference>
<evidence type="ECO:0000256" key="6">
    <source>
        <dbReference type="ARBA" id="ARBA00023170"/>
    </source>
</evidence>
<proteinExistence type="predicted"/>
<keyword evidence="5 10" id="KW-0472">Membrane</keyword>
<keyword evidence="8" id="KW-0844">Vision</keyword>
<dbReference type="EMBL" id="JPKZ01002633">
    <property type="protein sequence ID" value="KHN75705.1"/>
    <property type="molecule type" value="Genomic_DNA"/>
</dbReference>
<dbReference type="Gene3D" id="1.20.1070.10">
    <property type="entry name" value="Rhodopsin 7-helix transmembrane proteins"/>
    <property type="match status" value="1"/>
</dbReference>
<dbReference type="PRINTS" id="PR00237">
    <property type="entry name" value="GPCRRHODOPSN"/>
</dbReference>
<dbReference type="GO" id="GO:0016020">
    <property type="term" value="C:membrane"/>
    <property type="evidence" value="ECO:0007669"/>
    <property type="project" value="UniProtKB-SubCell"/>
</dbReference>
<evidence type="ECO:0000256" key="3">
    <source>
        <dbReference type="ARBA" id="ARBA00022989"/>
    </source>
</evidence>
<feature type="compositionally biased region" description="Basic and acidic residues" evidence="9">
    <location>
        <begin position="213"/>
        <end position="232"/>
    </location>
</feature>
<dbReference type="OrthoDB" id="9996086at2759"/>
<comment type="subcellular location">
    <subcellularLocation>
        <location evidence="1">Membrane</location>
        <topology evidence="1">Multi-pass membrane protein</topology>
    </subcellularLocation>
</comment>
<feature type="transmembrane region" description="Helical" evidence="10">
    <location>
        <begin position="108"/>
        <end position="127"/>
    </location>
</feature>
<dbReference type="SUPFAM" id="SSF81321">
    <property type="entry name" value="Family A G protein-coupled receptor-like"/>
    <property type="match status" value="1"/>
</dbReference>
<keyword evidence="4" id="KW-0297">G-protein coupled receptor</keyword>
<dbReference type="InterPro" id="IPR050125">
    <property type="entry name" value="GPCR_opsins"/>
</dbReference>
<accession>A0A0B2V3X5</accession>
<evidence type="ECO:0000256" key="9">
    <source>
        <dbReference type="SAM" id="MobiDB-lite"/>
    </source>
</evidence>
<dbReference type="STRING" id="6265.A0A0B2V3X5"/>
<feature type="transmembrane region" description="Helical" evidence="10">
    <location>
        <begin position="279"/>
        <end position="300"/>
    </location>
</feature>
<evidence type="ECO:0000256" key="10">
    <source>
        <dbReference type="SAM" id="Phobius"/>
    </source>
</evidence>
<feature type="region of interest" description="Disordered" evidence="9">
    <location>
        <begin position="202"/>
        <end position="232"/>
    </location>
</feature>
<dbReference type="InterPro" id="IPR017452">
    <property type="entry name" value="GPCR_Rhodpsn_7TM"/>
</dbReference>
<evidence type="ECO:0000259" key="11">
    <source>
        <dbReference type="PROSITE" id="PS50262"/>
    </source>
</evidence>
<keyword evidence="13" id="KW-1185">Reference proteome</keyword>
<dbReference type="GO" id="GO:0007601">
    <property type="term" value="P:visual perception"/>
    <property type="evidence" value="ECO:0007669"/>
    <property type="project" value="UniProtKB-KW"/>
</dbReference>
<gene>
    <name evidence="12" type="primary">SCOP1</name>
    <name evidence="12" type="ORF">Tcan_05598</name>
</gene>
<evidence type="ECO:0000256" key="4">
    <source>
        <dbReference type="ARBA" id="ARBA00023040"/>
    </source>
</evidence>
<reference evidence="12 13" key="1">
    <citation type="submission" date="2014-11" db="EMBL/GenBank/DDBJ databases">
        <title>Genetic blueprint of the zoonotic pathogen Toxocara canis.</title>
        <authorList>
            <person name="Zhu X.-Q."/>
            <person name="Korhonen P.K."/>
            <person name="Cai H."/>
            <person name="Young N.D."/>
            <person name="Nejsum P."/>
            <person name="von Samson-Himmelstjerna G."/>
            <person name="Boag P.R."/>
            <person name="Tan P."/>
            <person name="Li Q."/>
            <person name="Min J."/>
            <person name="Yang Y."/>
            <person name="Wang X."/>
            <person name="Fang X."/>
            <person name="Hall R.S."/>
            <person name="Hofmann A."/>
            <person name="Sternberg P.W."/>
            <person name="Jex A.R."/>
            <person name="Gasser R.B."/>
        </authorList>
    </citation>
    <scope>NUCLEOTIDE SEQUENCE [LARGE SCALE GENOMIC DNA]</scope>
    <source>
        <strain evidence="12">PN_DK_2014</strain>
    </source>
</reference>
<dbReference type="PANTHER" id="PTHR24240">
    <property type="entry name" value="OPSIN"/>
    <property type="match status" value="1"/>
</dbReference>
<protein>
    <submittedName>
        <fullName evidence="12">Rhodopsin, GQ-coupled</fullName>
    </submittedName>
</protein>
<keyword evidence="3 10" id="KW-1133">Transmembrane helix</keyword>
<evidence type="ECO:0000313" key="13">
    <source>
        <dbReference type="Proteomes" id="UP000031036"/>
    </source>
</evidence>
<dbReference type="OMA" id="EFGPLFM"/>
<name>A0A0B2V3X5_TOXCA</name>
<evidence type="ECO:0000256" key="7">
    <source>
        <dbReference type="ARBA" id="ARBA00023224"/>
    </source>
</evidence>
<sequence>MLLLAIFGTVGNTLLIIVYISARNLRKEFMIVIGISILALFAAACSFVAAYFNYFNESMKSTGCQLYGFIISTATVACVHQVMLLAFERYLAMIHRTVYERITFHCKLIAFLLVFGYSLAVTVPPLLGWSRYRLVEENIFYCGFDCVTDDFESRSYLVYLFVNAYAIPCIAITTCFTLIYRNINKPLTISRSKTPDETIRALEDEPEATAKSATDDEQKSGSKSSADETAERDNYGEKELRLTKLALLIICAFMITWTPYALLAVIWRFIFTGSPGQTALTLTALLGKTFIVWNPLIYAFGDRHFKKRLVDLFHCANPSSPFQRVEVDEILATGNGDETQLPLQ</sequence>
<dbReference type="PROSITE" id="PS50262">
    <property type="entry name" value="G_PROTEIN_RECEP_F1_2"/>
    <property type="match status" value="1"/>
</dbReference>
<keyword evidence="7" id="KW-0807">Transducer</keyword>
<evidence type="ECO:0000313" key="12">
    <source>
        <dbReference type="EMBL" id="KHN75705.1"/>
    </source>
</evidence>
<evidence type="ECO:0000256" key="8">
    <source>
        <dbReference type="ARBA" id="ARBA00023305"/>
    </source>
</evidence>
<keyword evidence="2 10" id="KW-0812">Transmembrane</keyword>
<dbReference type="InterPro" id="IPR000276">
    <property type="entry name" value="GPCR_Rhodpsn"/>
</dbReference>
<evidence type="ECO:0000256" key="5">
    <source>
        <dbReference type="ARBA" id="ARBA00023136"/>
    </source>
</evidence>